<protein>
    <submittedName>
        <fullName evidence="4">Collagenase</fullName>
    </submittedName>
</protein>
<evidence type="ECO:0000313" key="4">
    <source>
        <dbReference type="EMBL" id="AAB85150.1"/>
    </source>
</evidence>
<dbReference type="PROSITE" id="PS01276">
    <property type="entry name" value="PEPTIDASE_U32"/>
    <property type="match status" value="1"/>
</dbReference>
<dbReference type="InterPro" id="IPR051454">
    <property type="entry name" value="RNA/ubiquinone_mod_enzymes"/>
</dbReference>
<dbReference type="KEGG" id="mth:MTH_645"/>
<evidence type="ECO:0000256" key="2">
    <source>
        <dbReference type="ARBA" id="ARBA00022801"/>
    </source>
</evidence>
<dbReference type="GO" id="GO:0008233">
    <property type="term" value="F:peptidase activity"/>
    <property type="evidence" value="ECO:0007669"/>
    <property type="project" value="UniProtKB-KW"/>
</dbReference>
<dbReference type="PATRIC" id="fig|187420.15.peg.625"/>
<reference evidence="4 5" key="1">
    <citation type="journal article" date="1997" name="J. Bacteriol.">
        <title>Complete genome sequence of Methanobacterium thermoautotrophicum deltaH: functional analysis and comparative genomics.</title>
        <authorList>
            <person name="Smith D.R."/>
            <person name="Doucette-Stamm L.A."/>
            <person name="Deloughery C."/>
            <person name="Lee H.-M."/>
            <person name="Dubois J."/>
            <person name="Aldredge T."/>
            <person name="Bashirzadeh R."/>
            <person name="Blakely D."/>
            <person name="Cook R."/>
            <person name="Gilbert K."/>
            <person name="Harrison D."/>
            <person name="Hoang L."/>
            <person name="Keagle P."/>
            <person name="Lumm W."/>
            <person name="Pothier B."/>
            <person name="Qiu D."/>
            <person name="Spadafora R."/>
            <person name="Vicare R."/>
            <person name="Wang Y."/>
            <person name="Wierzbowski J."/>
            <person name="Gibson R."/>
            <person name="Jiwani N."/>
            <person name="Caruso A."/>
            <person name="Bush D."/>
            <person name="Safer H."/>
            <person name="Patwell D."/>
            <person name="Prabhakar S."/>
            <person name="McDougall S."/>
            <person name="Shimer G."/>
            <person name="Goyal A."/>
            <person name="Pietrovski S."/>
            <person name="Church G.M."/>
            <person name="Daniels C.J."/>
            <person name="Mao J.-i."/>
            <person name="Rice P."/>
            <person name="Nolling J."/>
            <person name="Reeve J.N."/>
        </authorList>
    </citation>
    <scope>NUCLEOTIDE SEQUENCE [LARGE SCALE GENOMIC DNA]</scope>
    <source>
        <strain evidence="5">ATCC 29096 / DSM 1053 / JCM 10044 / NBRC 100330 / Delta H</strain>
    </source>
</reference>
<name>O26741_METTH</name>
<organism evidence="4 5">
    <name type="scientific">Methanothermobacter thermautotrophicus (strain ATCC 29096 / DSM 1053 / JCM 10044 / NBRC 100330 / Delta H)</name>
    <name type="common">Methanobacterium thermoautotrophicum</name>
    <dbReference type="NCBI Taxonomy" id="187420"/>
    <lineage>
        <taxon>Archaea</taxon>
        <taxon>Methanobacteriati</taxon>
        <taxon>Methanobacteriota</taxon>
        <taxon>Methanomada group</taxon>
        <taxon>Methanobacteria</taxon>
        <taxon>Methanobacteriales</taxon>
        <taxon>Methanobacteriaceae</taxon>
        <taxon>Methanothermobacter</taxon>
    </lineage>
</organism>
<keyword evidence="1" id="KW-0645">Protease</keyword>
<dbReference type="EnsemblBacteria" id="AAB85150">
    <property type="protein sequence ID" value="AAB85150"/>
    <property type="gene ID" value="MTH_645"/>
</dbReference>
<dbReference type="STRING" id="187420.MTH_645"/>
<dbReference type="EMBL" id="AE000666">
    <property type="protein sequence ID" value="AAB85150.1"/>
    <property type="molecule type" value="Genomic_DNA"/>
</dbReference>
<dbReference type="InterPro" id="IPR001539">
    <property type="entry name" value="Peptidase_U32"/>
</dbReference>
<dbReference type="PaxDb" id="187420-MTH_645"/>
<keyword evidence="5" id="KW-1185">Reference proteome</keyword>
<accession>O26741</accession>
<dbReference type="Proteomes" id="UP000005223">
    <property type="component" value="Chromosome"/>
</dbReference>
<proteinExistence type="inferred from homology"/>
<evidence type="ECO:0000256" key="3">
    <source>
        <dbReference type="ARBA" id="ARBA00038374"/>
    </source>
</evidence>
<evidence type="ECO:0000256" key="1">
    <source>
        <dbReference type="ARBA" id="ARBA00022670"/>
    </source>
</evidence>
<dbReference type="AlphaFoldDB" id="O26741"/>
<gene>
    <name evidence="4" type="ordered locus">MTH_645</name>
</gene>
<evidence type="ECO:0000313" key="5">
    <source>
        <dbReference type="Proteomes" id="UP000005223"/>
    </source>
</evidence>
<keyword evidence="2" id="KW-0378">Hydrolase</keyword>
<dbReference type="GO" id="GO:0006508">
    <property type="term" value="P:proteolysis"/>
    <property type="evidence" value="ECO:0007669"/>
    <property type="project" value="UniProtKB-KW"/>
</dbReference>
<dbReference type="PANTHER" id="PTHR30217:SF6">
    <property type="entry name" value="TRNA HYDROXYLATION PROTEIN P"/>
    <property type="match status" value="1"/>
</dbReference>
<dbReference type="InParanoid" id="O26741"/>
<dbReference type="HOGENOM" id="CLU_011540_0_1_2"/>
<dbReference type="PIR" id="G69185">
    <property type="entry name" value="G69185"/>
</dbReference>
<dbReference type="PANTHER" id="PTHR30217">
    <property type="entry name" value="PEPTIDASE U32 FAMILY"/>
    <property type="match status" value="1"/>
</dbReference>
<sequence>MLYKIKDCFSVIEMPELLSPAGDFSSLMAALRSGADAVYIGLEGCNMRARADNFRVSEVAEAVERAHDHGSRLYVCTNTALRDDDVERLKNIFPELHSAGVDAVIASDLAAVDLAAECGLDVHVSVQANITNTRTLTILRDMGVSRAILSRELSLREIAGIASASPVEVEVFVHGALCTAISGRCYLSSYLYGRSANCGDCLQPCRKSWRLVSEDGEFDLEVSASEAVRSYLLSPADLCMIEHIPELVDAGVHALKIEGRGRPADYVATVTGVYREALDRYLSGEWRFEERWLSELRKVFNRGFSTGFYFSEPENGSSGNISEYIKEDIGEVVNYYRKVGAARLRLWRPLRVGDEVIIQGKTTGALIQRVKSLQIEGESVEVAEGGEVGLLVEDRVRPGDLVYRRVKRPDS</sequence>
<dbReference type="Pfam" id="PF01136">
    <property type="entry name" value="Peptidase_U32"/>
    <property type="match status" value="1"/>
</dbReference>
<comment type="similarity">
    <text evidence="3">Belongs to the peptidase U32 family.</text>
</comment>